<proteinExistence type="predicted"/>
<dbReference type="AlphaFoldDB" id="A0A6J6YXM6"/>
<dbReference type="EMBL" id="CAFAAP010000213">
    <property type="protein sequence ID" value="CAB4813094.1"/>
    <property type="molecule type" value="Genomic_DNA"/>
</dbReference>
<reference evidence="1" key="1">
    <citation type="submission" date="2020-05" db="EMBL/GenBank/DDBJ databases">
        <authorList>
            <person name="Chiriac C."/>
            <person name="Salcher M."/>
            <person name="Ghai R."/>
            <person name="Kavagutti S V."/>
        </authorList>
    </citation>
    <scope>NUCLEOTIDE SEQUENCE</scope>
</reference>
<sequence>MLFSQTVDQDTVNAGKVAAQKLGLLFEHRHVGLKHFAEAIPVLYKSMSKLNETKGE</sequence>
<evidence type="ECO:0000313" key="1">
    <source>
        <dbReference type="EMBL" id="CAB4813094.1"/>
    </source>
</evidence>
<organism evidence="1">
    <name type="scientific">freshwater metagenome</name>
    <dbReference type="NCBI Taxonomy" id="449393"/>
    <lineage>
        <taxon>unclassified sequences</taxon>
        <taxon>metagenomes</taxon>
        <taxon>ecological metagenomes</taxon>
    </lineage>
</organism>
<gene>
    <name evidence="1" type="ORF">UFOPK3026_01246</name>
</gene>
<name>A0A6J6YXM6_9ZZZZ</name>
<accession>A0A6J6YXM6</accession>
<protein>
    <submittedName>
        <fullName evidence="1">Unannotated protein</fullName>
    </submittedName>
</protein>